<accession>A0A8S0X057</accession>
<reference evidence="1 2" key="1">
    <citation type="submission" date="2020-01" db="EMBL/GenBank/DDBJ databases">
        <authorList>
            <person name="Gupta K D."/>
        </authorList>
    </citation>
    <scope>NUCLEOTIDE SEQUENCE [LARGE SCALE GENOMIC DNA]</scope>
</reference>
<proteinExistence type="predicted"/>
<protein>
    <recommendedName>
        <fullName evidence="3">F-box domain-containing protein</fullName>
    </recommendedName>
</protein>
<evidence type="ECO:0008006" key="3">
    <source>
        <dbReference type="Google" id="ProtNLM"/>
    </source>
</evidence>
<dbReference type="AlphaFoldDB" id="A0A8S0X057"/>
<dbReference type="Proteomes" id="UP000467700">
    <property type="component" value="Unassembled WGS sequence"/>
</dbReference>
<keyword evidence="2" id="KW-1185">Reference proteome</keyword>
<sequence length="483" mass="53317">MSAIQAFTTFPMANLPQDVWFLIAGSTRRKDLASLAAVSKIHLHAARTFLYCDVSLKKTRCTNETISLLLESTLALRVARLELVTDDSEAVVSTPHVVWPPLESVRRMSNLRWLALRGVPHLSRNPSPFQSSEQQGRFISILNDSCPNLKEIVVDPPHDVIGPNFGLQGLQRVKWCSSSAVQAGPDSFSHPAPRTLLQASRTTLTHLCLFGFIGLAEAELLGALRFPSLRSLILGPYMHPDDEGPAEGIARFLISHPTLIELGLGYLPNGIGSIVLDPITLAEAKAPILPALRRLHAHPLCVYTLVQAAPHCLISLISLEMGSGCSNVIDEFSRLFCALPLIGQLPNMRKVGYYIGESAEEKIELFSECIDTLSSVCPNVEVWVGDLPMGLTLGSFTKSFSKFKNLREIFIREADEFPIVDATMELASHCLHLSRFVSKAEEHGGVRSVHFSRDDKRRVTSEKITEADTSFEEISGWLSIYPR</sequence>
<dbReference type="OrthoDB" id="2974720at2759"/>
<evidence type="ECO:0000313" key="1">
    <source>
        <dbReference type="EMBL" id="CAA7270036.1"/>
    </source>
</evidence>
<dbReference type="EMBL" id="CACVBS010000084">
    <property type="protein sequence ID" value="CAA7270036.1"/>
    <property type="molecule type" value="Genomic_DNA"/>
</dbReference>
<comment type="caution">
    <text evidence="1">The sequence shown here is derived from an EMBL/GenBank/DDBJ whole genome shotgun (WGS) entry which is preliminary data.</text>
</comment>
<name>A0A8S0X057_CYCAE</name>
<gene>
    <name evidence="1" type="ORF">AAE3_LOCUS12290</name>
</gene>
<dbReference type="InterPro" id="IPR032675">
    <property type="entry name" value="LRR_dom_sf"/>
</dbReference>
<organism evidence="1 2">
    <name type="scientific">Cyclocybe aegerita</name>
    <name type="common">Black poplar mushroom</name>
    <name type="synonym">Agrocybe aegerita</name>
    <dbReference type="NCBI Taxonomy" id="1973307"/>
    <lineage>
        <taxon>Eukaryota</taxon>
        <taxon>Fungi</taxon>
        <taxon>Dikarya</taxon>
        <taxon>Basidiomycota</taxon>
        <taxon>Agaricomycotina</taxon>
        <taxon>Agaricomycetes</taxon>
        <taxon>Agaricomycetidae</taxon>
        <taxon>Agaricales</taxon>
        <taxon>Agaricineae</taxon>
        <taxon>Bolbitiaceae</taxon>
        <taxon>Cyclocybe</taxon>
    </lineage>
</organism>
<dbReference type="Gene3D" id="3.80.10.10">
    <property type="entry name" value="Ribonuclease Inhibitor"/>
    <property type="match status" value="1"/>
</dbReference>
<dbReference type="SUPFAM" id="SSF52047">
    <property type="entry name" value="RNI-like"/>
    <property type="match status" value="1"/>
</dbReference>
<evidence type="ECO:0000313" key="2">
    <source>
        <dbReference type="Proteomes" id="UP000467700"/>
    </source>
</evidence>